<keyword evidence="2" id="KW-0547">Nucleotide-binding</keyword>
<dbReference type="InterPro" id="IPR027417">
    <property type="entry name" value="P-loop_NTPase"/>
</dbReference>
<dbReference type="PANTHER" id="PTHR10903:SF148">
    <property type="entry name" value="LEUCINE-RICH REPEAT-CONTAINING PROTEIN DDB_G0290503"/>
    <property type="match status" value="1"/>
</dbReference>
<dbReference type="PANTHER" id="PTHR10903">
    <property type="entry name" value="GTPASE, IMAP FAMILY MEMBER-RELATED"/>
    <property type="match status" value="1"/>
</dbReference>
<feature type="region of interest" description="Disordered" evidence="5">
    <location>
        <begin position="1372"/>
        <end position="1417"/>
    </location>
</feature>
<keyword evidence="4" id="KW-0175">Coiled coil</keyword>
<dbReference type="Ensembl" id="ENSCSET00000006279.1">
    <property type="protein sequence ID" value="ENSCSEP00000006210.1"/>
    <property type="gene ID" value="ENSCSEG00000004008.1"/>
</dbReference>
<feature type="domain" description="AIG1-type G" evidence="6">
    <location>
        <begin position="57"/>
        <end position="258"/>
    </location>
</feature>
<protein>
    <submittedName>
        <fullName evidence="7">Si:dkey-185m8.2</fullName>
    </submittedName>
</protein>
<evidence type="ECO:0000313" key="7">
    <source>
        <dbReference type="Ensembl" id="ENSCSEP00000006210.1"/>
    </source>
</evidence>
<dbReference type="Gene3D" id="3.40.50.300">
    <property type="entry name" value="P-loop containing nucleotide triphosphate hydrolases"/>
    <property type="match status" value="3"/>
</dbReference>
<name>A0A3P8V161_CYNSE</name>
<feature type="domain" description="AIG1-type G" evidence="6">
    <location>
        <begin position="314"/>
        <end position="515"/>
    </location>
</feature>
<evidence type="ECO:0000259" key="6">
    <source>
        <dbReference type="PROSITE" id="PS51720"/>
    </source>
</evidence>
<organism evidence="7 8">
    <name type="scientific">Cynoglossus semilaevis</name>
    <name type="common">Tongue sole</name>
    <dbReference type="NCBI Taxonomy" id="244447"/>
    <lineage>
        <taxon>Eukaryota</taxon>
        <taxon>Metazoa</taxon>
        <taxon>Chordata</taxon>
        <taxon>Craniata</taxon>
        <taxon>Vertebrata</taxon>
        <taxon>Euteleostomi</taxon>
        <taxon>Actinopterygii</taxon>
        <taxon>Neopterygii</taxon>
        <taxon>Teleostei</taxon>
        <taxon>Neoteleostei</taxon>
        <taxon>Acanthomorphata</taxon>
        <taxon>Carangaria</taxon>
        <taxon>Pleuronectiformes</taxon>
        <taxon>Pleuronectoidei</taxon>
        <taxon>Cynoglossidae</taxon>
        <taxon>Cynoglossinae</taxon>
        <taxon>Cynoglossus</taxon>
    </lineage>
</organism>
<feature type="compositionally biased region" description="Basic and acidic residues" evidence="5">
    <location>
        <begin position="1381"/>
        <end position="1417"/>
    </location>
</feature>
<dbReference type="PROSITE" id="PS51720">
    <property type="entry name" value="G_AIG1"/>
    <property type="match status" value="2"/>
</dbReference>
<feature type="coiled-coil region" evidence="4">
    <location>
        <begin position="806"/>
        <end position="885"/>
    </location>
</feature>
<feature type="compositionally biased region" description="Basic and acidic residues" evidence="5">
    <location>
        <begin position="1744"/>
        <end position="1770"/>
    </location>
</feature>
<feature type="region of interest" description="Disordered" evidence="5">
    <location>
        <begin position="1534"/>
        <end position="1593"/>
    </location>
</feature>
<dbReference type="GeneTree" id="ENSGT00940000162556"/>
<accession>A0A3P8V161</accession>
<keyword evidence="3" id="KW-0342">GTP-binding</keyword>
<dbReference type="FunFam" id="3.40.50.300:FF:002274">
    <property type="entry name" value="Si:dkeyp-69e1.8"/>
    <property type="match status" value="1"/>
</dbReference>
<evidence type="ECO:0000256" key="1">
    <source>
        <dbReference type="ARBA" id="ARBA00008535"/>
    </source>
</evidence>
<reference evidence="7" key="2">
    <citation type="submission" date="2025-08" db="UniProtKB">
        <authorList>
            <consortium name="Ensembl"/>
        </authorList>
    </citation>
    <scope>IDENTIFICATION</scope>
</reference>
<feature type="region of interest" description="Disordered" evidence="5">
    <location>
        <begin position="1711"/>
        <end position="1770"/>
    </location>
</feature>
<feature type="region of interest" description="Disordered" evidence="5">
    <location>
        <begin position="629"/>
        <end position="652"/>
    </location>
</feature>
<feature type="compositionally biased region" description="Acidic residues" evidence="5">
    <location>
        <begin position="1181"/>
        <end position="1190"/>
    </location>
</feature>
<evidence type="ECO:0000256" key="2">
    <source>
        <dbReference type="ARBA" id="ARBA00022741"/>
    </source>
</evidence>
<reference evidence="7 8" key="1">
    <citation type="journal article" date="2014" name="Nat. Genet.">
        <title>Whole-genome sequence of a flatfish provides insights into ZW sex chromosome evolution and adaptation to a benthic lifestyle.</title>
        <authorList>
            <person name="Chen S."/>
            <person name="Zhang G."/>
            <person name="Shao C."/>
            <person name="Huang Q."/>
            <person name="Liu G."/>
            <person name="Zhang P."/>
            <person name="Song W."/>
            <person name="An N."/>
            <person name="Chalopin D."/>
            <person name="Volff J.N."/>
            <person name="Hong Y."/>
            <person name="Li Q."/>
            <person name="Sha Z."/>
            <person name="Zhou H."/>
            <person name="Xie M."/>
            <person name="Yu Q."/>
            <person name="Liu Y."/>
            <person name="Xiang H."/>
            <person name="Wang N."/>
            <person name="Wu K."/>
            <person name="Yang C."/>
            <person name="Zhou Q."/>
            <person name="Liao X."/>
            <person name="Yang L."/>
            <person name="Hu Q."/>
            <person name="Zhang J."/>
            <person name="Meng L."/>
            <person name="Jin L."/>
            <person name="Tian Y."/>
            <person name="Lian J."/>
            <person name="Yang J."/>
            <person name="Miao G."/>
            <person name="Liu S."/>
            <person name="Liang Z."/>
            <person name="Yan F."/>
            <person name="Li Y."/>
            <person name="Sun B."/>
            <person name="Zhang H."/>
            <person name="Zhang J."/>
            <person name="Zhu Y."/>
            <person name="Du M."/>
            <person name="Zhao Y."/>
            <person name="Schartl M."/>
            <person name="Tang Q."/>
            <person name="Wang J."/>
        </authorList>
    </citation>
    <scope>NUCLEOTIDE SEQUENCE</scope>
</reference>
<feature type="coiled-coil region" evidence="4">
    <location>
        <begin position="1230"/>
        <end position="1320"/>
    </location>
</feature>
<comment type="similarity">
    <text evidence="1">Belongs to the TRAFAC class TrmE-Era-EngA-EngB-Septin-like GTPase superfamily. AIG1/Toc34/Toc159-like paraseptin GTPase family. IAN subfamily.</text>
</comment>
<reference evidence="7" key="3">
    <citation type="submission" date="2025-09" db="UniProtKB">
        <authorList>
            <consortium name="Ensembl"/>
        </authorList>
    </citation>
    <scope>IDENTIFICATION</scope>
</reference>
<dbReference type="Proteomes" id="UP000265120">
    <property type="component" value="Chromosome 1"/>
</dbReference>
<keyword evidence="8" id="KW-1185">Reference proteome</keyword>
<sequence length="2013" mass="237185">MDTTDEPFCRPVSVNGVYSVRYTEEVLLPVFKDESVKITMASPQLPPATPNSAPCDLSELRLVLLGRKGVGKSAVGHTILGEASGLESWRPTEECVKRQGSVVGKSVTVVDTPGWEWYYPLNSTPNWVRKETVRSVSLCPPGPHAVLLVVRACASVTEAYIREIEEHLQPLGRGVWEHTMLLFTRGDELGLTTMEQRILTSGPALQRLLQKCGSRYHVVNNHDRGDRTQVQELIRKVVRMVEEKKGVRHLEMDSTLLVGLEADKGRRARERRRKQRQMEAQTQRGTIRDALTSDVPQGFGLDAHQSFSKSPRQLHEIRLVLLGERETGKSAAGNTILGKNSFFTAGVVTEECTSQQAEVTRRCVTVVDTPGWEAGVAGATPERVKREIVSSVALCPPGPHALLLTLRVDTLVRAAHVREHLELLGGGVWRHIILLFTHGDQLRAGVDIQHHIQNGGRDLQWLLERCRGRYHVISSVGGAGDGGRGTVTELLEKVEKVAAMNRCEAFSNLVQEVRDLSQQRNQQFNQRLKEMGDKVLRQLSTETQKQLEEKQREIKEMEQKFVFQMEDKTLQHQREVEINHQSHRQLVEELQSRHIHEIEQLKEELRNMKEQEMKRLGWFLNRKKKVKSPGKVHLQREEEEEEEEERRTGETKADFGELEERMRWLVEDKEREIQDLSLENQRNLVTLNQNREEREKLMLQLELRERETEELKERMEEQQVKLLDLERTGVEKEQMRKQMEEAVRGEAGRWKKEVEKLRETVEVLTAEMNETSRRCDAALSRKEQEHVGELRRLQEEVQLETTEGLKLQHQEEMVRKISELEKLMEKTQVQQQRETVQKLKEKEKELDRVKKKHENETSRLKDLLVKETEKHLEAAERQKRFEHQMKEKTLQSKKEKEMILSNHNREKEKEIELLKRQHRGEMLGKLKEMGKVQRENEECVKNLHQDYKKQIKEMQELNQSEVEEKVTLLKELKKQLHKREAEMTALEEKFLDQLEENMLESEIEREIIQQNHQKQVEQKLKEKEKELDELKAGHCEEMKEREEEIEKLHTVIEGKEAEKKEAVEKLKDLEEEWRREAEEQRAWFSTETQKQLEEKQREIKEMEQKFVFQMEDKTLQHQREVEINHQSHRQLVEELQSRHIHEIEQLKEELRNMKEQEMKRLGWLLNRKKKVKSTGKVDLQREEEEEEEEEERRTGETKADFGELEERMRWLVEDKEREIQDLSLENQRNLVTLNQNREEREKLMLQLELRERETEELKERMEEQQVKLLDLERTGVEKEQMRKQMEEAVRGEAGRWKKEVEKLRETVEVLTAEMNETSRRCDAALSRKEQEHVGELRRLQEEVQLETTEGLKLQHQEEMVRKISELEKLMEKTQVQQQRETVQKLKEKEKELDRVKKKHENETSREQNHQKQLEQKLKVKEKELEELKAGHCEEIEKLHTVIEGKEAEKKEAVEKLKDLEEEWRREAEEQRAWFSTETQKQLEEKQREIKEMEQKFVFQMEDKTLQHQREVEINHQSHRQLVEELQSRHVHEIEQLKQESEAAKRGYRREMEEKEGEAKEVKTNLISRAERQMKQEKVDQYEQEVKKRDQDVQRKEEQVESLLRVLEGKQQELSFHGEDLQKKVKGLKEHSQELRDREHHLINEEQELLKWKSELQARDDHINSTTQQLDEMGRDLTLLREELRKKEANMKMFMEKLNKWQQSLEARESAFQKKEENGLESVECDSSNNRRVEGRGQIQMYQEVSERREEGRGTESDKGEQIKEREDLRRKIGESATSSLKCQFETLKETEVMEEREERRKVQRVNQDLLLFSQGQGHTGSDSTDSPGSYLRVMVLGETWSPRSPAGVSVLGGEDVRSKENGSTFRCWRGQIGGRNLAIAEPLGLRWRDGPDVVCGLQKKSLVDSRSWCHPGPHIVLLLIPAFLTCTQKYRRALEEQLALIGEDTWQRTLVVFTWGETLGVSAEQHILRNGELMTLVEKCEGRFHVLSNKKKTTECEELLEKMEALTRRGQCV</sequence>
<evidence type="ECO:0000256" key="5">
    <source>
        <dbReference type="SAM" id="MobiDB-lite"/>
    </source>
</evidence>
<dbReference type="GO" id="GO:0005525">
    <property type="term" value="F:GTP binding"/>
    <property type="evidence" value="ECO:0007669"/>
    <property type="project" value="UniProtKB-KW"/>
</dbReference>
<dbReference type="OMA" id="HTLMENI"/>
<evidence type="ECO:0000313" key="8">
    <source>
        <dbReference type="Proteomes" id="UP000265120"/>
    </source>
</evidence>
<feature type="coiled-coil region" evidence="4">
    <location>
        <begin position="684"/>
        <end position="774"/>
    </location>
</feature>
<dbReference type="SUPFAM" id="SSF52540">
    <property type="entry name" value="P-loop containing nucleoside triphosphate hydrolases"/>
    <property type="match status" value="2"/>
</dbReference>
<dbReference type="Pfam" id="PF04548">
    <property type="entry name" value="AIG1"/>
    <property type="match status" value="3"/>
</dbReference>
<proteinExistence type="inferred from homology"/>
<dbReference type="InterPro" id="IPR006703">
    <property type="entry name" value="G_AIG1"/>
</dbReference>
<dbReference type="InterPro" id="IPR045058">
    <property type="entry name" value="GIMA/IAN/Toc"/>
</dbReference>
<dbReference type="FunCoup" id="A0A3P8V161">
    <property type="interactions" value="29"/>
</dbReference>
<evidence type="ECO:0000256" key="4">
    <source>
        <dbReference type="SAM" id="Coils"/>
    </source>
</evidence>
<feature type="region of interest" description="Disordered" evidence="5">
    <location>
        <begin position="1170"/>
        <end position="1199"/>
    </location>
</feature>
<dbReference type="InParanoid" id="A0A3P8V161"/>
<evidence type="ECO:0000256" key="3">
    <source>
        <dbReference type="ARBA" id="ARBA00023134"/>
    </source>
</evidence>